<keyword evidence="1" id="KW-1133">Transmembrane helix</keyword>
<dbReference type="PANTHER" id="PTHR31860">
    <property type="entry name" value="HEAT-INDUCIBLE TRANSCRIPTION REPRESSOR (DUF639)-RELATED"/>
    <property type="match status" value="1"/>
</dbReference>
<organism evidence="2 3">
    <name type="scientific">Turnera subulata</name>
    <dbReference type="NCBI Taxonomy" id="218843"/>
    <lineage>
        <taxon>Eukaryota</taxon>
        <taxon>Viridiplantae</taxon>
        <taxon>Streptophyta</taxon>
        <taxon>Embryophyta</taxon>
        <taxon>Tracheophyta</taxon>
        <taxon>Spermatophyta</taxon>
        <taxon>Magnoliopsida</taxon>
        <taxon>eudicotyledons</taxon>
        <taxon>Gunneridae</taxon>
        <taxon>Pentapetalae</taxon>
        <taxon>rosids</taxon>
        <taxon>fabids</taxon>
        <taxon>Malpighiales</taxon>
        <taxon>Passifloraceae</taxon>
        <taxon>Turnera</taxon>
    </lineage>
</organism>
<evidence type="ECO:0000256" key="1">
    <source>
        <dbReference type="SAM" id="Phobius"/>
    </source>
</evidence>
<proteinExistence type="predicted"/>
<dbReference type="Pfam" id="PF04842">
    <property type="entry name" value="DUF639"/>
    <property type="match status" value="2"/>
</dbReference>
<keyword evidence="3" id="KW-1185">Reference proteome</keyword>
<dbReference type="OrthoDB" id="2016709at2759"/>
<dbReference type="InterPro" id="IPR006927">
    <property type="entry name" value="DUF639"/>
</dbReference>
<sequence length="675" mass="75658">MAAVSKTRNMLEGFVREGSFKWLLGKKTSFDDELEEMGRSPSAGQNWIVELSPLSNLVVRRCSKILGVSSTELQENFNKVASDSVKQPPRYARNLLEYCCFRALALSIQVTGHLADKSFRRLTFDMMLAWETPGAASQPQLNGLEVCQFGVHLLVCTCNMLLCIKATSETVDEDLTVGLEAFSRIAPAIPIIADVVVSENLFEVLTLSTEGRLQFFIYDKFLTGLERAIKKMKSQSESSLLSAVRSERRERILEVDGTVTTQPVLEHVGISTWPGRLILTDHTLYFEALRVVSYDKPKVFNLSDNLKQVVKPELTGPWGTRLFDKAVSYKSVSLSEPVIIEFPELKGHSRRDYWLAIIREILYVHRFINKFQITGVGRDEALSKAVLGILRLQAIQDIASDSVRYESLLMFNLCDQLPGGDRILKTLANMSSARESDRTNSNKTGGGIYSISALTMVSNLGFVFGTTSSDPNEVGLAVGELAVGEMSSLEKAVKESNTSYKKVVSAQETVDGAKVDGIDTNVAVMKELLLPVMEVGKWFLSLAEWEDPRKSLIFCFAFSFVIWRGWLGYALGIMLILLAIFMVLTRYFNGGSRVDDLKASEKFALALFCVAVTLVLLPAKYIVLLAFLEAFTRYSPPRRASTERWTRRLREWWFSIPAAPVVLERENEKEDKKKK</sequence>
<feature type="transmembrane region" description="Helical" evidence="1">
    <location>
        <begin position="552"/>
        <end position="583"/>
    </location>
</feature>
<reference evidence="2" key="2">
    <citation type="journal article" date="2023" name="Plants (Basel)">
        <title>Annotation of the Turnera subulata (Passifloraceae) Draft Genome Reveals the S-Locus Evolved after the Divergence of Turneroideae from Passifloroideae in a Stepwise Manner.</title>
        <authorList>
            <person name="Henning P.M."/>
            <person name="Roalson E.H."/>
            <person name="Mir W."/>
            <person name="McCubbin A.G."/>
            <person name="Shore J.S."/>
        </authorList>
    </citation>
    <scope>NUCLEOTIDE SEQUENCE</scope>
    <source>
        <strain evidence="2">F60SS</strain>
    </source>
</reference>
<gene>
    <name evidence="2" type="ORF">Tsubulata_040203</name>
</gene>
<comment type="caution">
    <text evidence="2">The sequence shown here is derived from an EMBL/GenBank/DDBJ whole genome shotgun (WGS) entry which is preliminary data.</text>
</comment>
<protein>
    <submittedName>
        <fullName evidence="2">Uncharacterized protein</fullName>
    </submittedName>
</protein>
<accession>A0A9Q0F989</accession>
<reference evidence="2" key="1">
    <citation type="submission" date="2022-02" db="EMBL/GenBank/DDBJ databases">
        <authorList>
            <person name="Henning P.M."/>
            <person name="McCubbin A.G."/>
            <person name="Shore J.S."/>
        </authorList>
    </citation>
    <scope>NUCLEOTIDE SEQUENCE</scope>
    <source>
        <strain evidence="2">F60SS</strain>
        <tissue evidence="2">Leaves</tissue>
    </source>
</reference>
<feature type="transmembrane region" description="Helical" evidence="1">
    <location>
        <begin position="603"/>
        <end position="628"/>
    </location>
</feature>
<keyword evidence="1" id="KW-0472">Membrane</keyword>
<evidence type="ECO:0000313" key="3">
    <source>
        <dbReference type="Proteomes" id="UP001141552"/>
    </source>
</evidence>
<dbReference type="EMBL" id="JAKUCV010006464">
    <property type="protein sequence ID" value="KAJ4827215.1"/>
    <property type="molecule type" value="Genomic_DNA"/>
</dbReference>
<dbReference type="PANTHER" id="PTHR31860:SF6">
    <property type="entry name" value="HEAT-INDUCIBLE TRANSCRIPTION REPRESSOR (DUF639)"/>
    <property type="match status" value="1"/>
</dbReference>
<name>A0A9Q0F989_9ROSI</name>
<evidence type="ECO:0000313" key="2">
    <source>
        <dbReference type="EMBL" id="KAJ4827215.1"/>
    </source>
</evidence>
<keyword evidence="1" id="KW-0812">Transmembrane</keyword>
<dbReference type="Proteomes" id="UP001141552">
    <property type="component" value="Unassembled WGS sequence"/>
</dbReference>
<dbReference type="AlphaFoldDB" id="A0A9Q0F989"/>